<dbReference type="InterPro" id="IPR012951">
    <property type="entry name" value="BBE"/>
</dbReference>
<dbReference type="PATRIC" id="fig|1227461.3.peg.666"/>
<keyword evidence="3" id="KW-1185">Reference proteome</keyword>
<dbReference type="Proteomes" id="UP000011559">
    <property type="component" value="Unassembled WGS sequence"/>
</dbReference>
<dbReference type="OrthoDB" id="213514at2157"/>
<dbReference type="Gene3D" id="3.30.465.10">
    <property type="match status" value="1"/>
</dbReference>
<comment type="caution">
    <text evidence="2">The sequence shown here is derived from an EMBL/GenBank/DDBJ whole genome shotgun (WGS) entry which is preliminary data.</text>
</comment>
<dbReference type="InterPro" id="IPR016169">
    <property type="entry name" value="FAD-bd_PCMH_sub2"/>
</dbReference>
<gene>
    <name evidence="2" type="ORF">C457_03316</name>
</gene>
<dbReference type="RefSeq" id="WP_008091940.1">
    <property type="nucleotide sequence ID" value="NZ_AOLG01000009.1"/>
</dbReference>
<dbReference type="GO" id="GO:0050660">
    <property type="term" value="F:flavin adenine dinucleotide binding"/>
    <property type="evidence" value="ECO:0007669"/>
    <property type="project" value="InterPro"/>
</dbReference>
<feature type="domain" description="Berberine/berberine-like" evidence="1">
    <location>
        <begin position="2"/>
        <end position="42"/>
    </location>
</feature>
<organism evidence="2 3">
    <name type="scientific">Haloferax prahovense (strain DSM 18310 / JCM 13924 / TL6)</name>
    <dbReference type="NCBI Taxonomy" id="1227461"/>
    <lineage>
        <taxon>Archaea</taxon>
        <taxon>Methanobacteriati</taxon>
        <taxon>Methanobacteriota</taxon>
        <taxon>Stenosarchaea group</taxon>
        <taxon>Halobacteria</taxon>
        <taxon>Halobacteriales</taxon>
        <taxon>Haloferacaceae</taxon>
        <taxon>Haloferax</taxon>
    </lineage>
</organism>
<dbReference type="EMBL" id="AOLG01000009">
    <property type="protein sequence ID" value="ELZ72958.1"/>
    <property type="molecule type" value="Genomic_DNA"/>
</dbReference>
<accession>M0GN25</accession>
<reference evidence="2 3" key="1">
    <citation type="journal article" date="2014" name="PLoS Genet.">
        <title>Phylogenetically driven sequencing of extremely halophilic archaea reveals strategies for static and dynamic osmo-response.</title>
        <authorList>
            <person name="Becker E.A."/>
            <person name="Seitzer P.M."/>
            <person name="Tritt A."/>
            <person name="Larsen D."/>
            <person name="Krusor M."/>
            <person name="Yao A.I."/>
            <person name="Wu D."/>
            <person name="Madern D."/>
            <person name="Eisen J.A."/>
            <person name="Darling A.E."/>
            <person name="Facciotti M.T."/>
        </authorList>
    </citation>
    <scope>NUCLEOTIDE SEQUENCE [LARGE SCALE GENOMIC DNA]</scope>
    <source>
        <strain evidence="3">DSM 18310 / JCM 13924 / TL6</strain>
    </source>
</reference>
<evidence type="ECO:0000259" key="1">
    <source>
        <dbReference type="Pfam" id="PF08031"/>
    </source>
</evidence>
<evidence type="ECO:0000313" key="3">
    <source>
        <dbReference type="Proteomes" id="UP000011559"/>
    </source>
</evidence>
<sequence>MNFLSREGNKRVRAAFGDNYGRLVELKRRYDPENRFRVNQNIAPRA</sequence>
<name>M0GN25_HALPT</name>
<evidence type="ECO:0000313" key="2">
    <source>
        <dbReference type="EMBL" id="ELZ72958.1"/>
    </source>
</evidence>
<protein>
    <submittedName>
        <fullName evidence="2">FAD linked oxidase domain-containing protein</fullName>
    </submittedName>
</protein>
<dbReference type="AlphaFoldDB" id="M0GN25"/>
<dbReference type="GO" id="GO:0016491">
    <property type="term" value="F:oxidoreductase activity"/>
    <property type="evidence" value="ECO:0007669"/>
    <property type="project" value="InterPro"/>
</dbReference>
<dbReference type="Pfam" id="PF08031">
    <property type="entry name" value="BBE"/>
    <property type="match status" value="1"/>
</dbReference>
<proteinExistence type="predicted"/>